<evidence type="ECO:0000313" key="3">
    <source>
        <dbReference type="EMBL" id="KEH17652.1"/>
    </source>
</evidence>
<protein>
    <submittedName>
        <fullName evidence="3">Nodule Cysteine-Rich (NCR) secreted peptide</fullName>
    </submittedName>
    <submittedName>
        <fullName evidence="4">Putative Late nodulin</fullName>
    </submittedName>
</protein>
<keyword evidence="6" id="KW-1185">Reference proteome</keyword>
<feature type="domain" description="Late nodulin" evidence="2">
    <location>
        <begin position="1"/>
        <end position="51"/>
    </location>
</feature>
<dbReference type="Pfam" id="PF07127">
    <property type="entry name" value="Nodulin_late"/>
    <property type="match status" value="1"/>
</dbReference>
<gene>
    <name evidence="3" type="ORF">MTR_0003s0210</name>
    <name evidence="4" type="ORF">MtrunA17_Chr4g0020361</name>
</gene>
<evidence type="ECO:0000313" key="5">
    <source>
        <dbReference type="EnsemblPlants" id="KEH17652"/>
    </source>
</evidence>
<dbReference type="EMBL" id="KL402728">
    <property type="protein sequence ID" value="KEH17652.1"/>
    <property type="molecule type" value="Genomic_DNA"/>
</dbReference>
<reference evidence="4" key="4">
    <citation type="journal article" date="2018" name="Nat. Plants">
        <title>Whole-genome landscape of Medicago truncatula symbiotic genes.</title>
        <authorList>
            <person name="Pecrix Y."/>
            <person name="Gamas P."/>
            <person name="Carrere S."/>
        </authorList>
    </citation>
    <scope>NUCLEOTIDE SEQUENCE</scope>
    <source>
        <tissue evidence="4">Leaves</tissue>
    </source>
</reference>
<dbReference type="Gramene" id="rna22186">
    <property type="protein sequence ID" value="RHN60004.1"/>
    <property type="gene ID" value="gene22186"/>
</dbReference>
<reference evidence="3 6" key="2">
    <citation type="journal article" date="2014" name="BMC Genomics">
        <title>An improved genome release (version Mt4.0) for the model legume Medicago truncatula.</title>
        <authorList>
            <person name="Tang H."/>
            <person name="Krishnakumar V."/>
            <person name="Bidwell S."/>
            <person name="Rosen B."/>
            <person name="Chan A."/>
            <person name="Zhou S."/>
            <person name="Gentzbittel L."/>
            <person name="Childs K.L."/>
            <person name="Yandell M."/>
            <person name="Gundlach H."/>
            <person name="Mayer K.F."/>
            <person name="Schwartz D.C."/>
            <person name="Town C.D."/>
        </authorList>
    </citation>
    <scope>GENOME REANNOTATION</scope>
    <source>
        <strain evidence="3">A17</strain>
        <strain evidence="5 6">cv. Jemalong A17</strain>
    </source>
</reference>
<evidence type="ECO:0000313" key="4">
    <source>
        <dbReference type="EMBL" id="RHN60004.1"/>
    </source>
</evidence>
<proteinExistence type="predicted"/>
<dbReference type="EnsemblPlants" id="KEH17652">
    <property type="protein sequence ID" value="KEH17652"/>
    <property type="gene ID" value="MTR_0003s0210"/>
</dbReference>
<dbReference type="InterPro" id="IPR009810">
    <property type="entry name" value="Nodulin_late_dom"/>
</dbReference>
<evidence type="ECO:0000259" key="2">
    <source>
        <dbReference type="Pfam" id="PF07127"/>
    </source>
</evidence>
<reference evidence="3 6" key="1">
    <citation type="journal article" date="2011" name="Nature">
        <title>The Medicago genome provides insight into the evolution of rhizobial symbioses.</title>
        <authorList>
            <person name="Young N.D."/>
            <person name="Debelle F."/>
            <person name="Oldroyd G.E."/>
            <person name="Geurts R."/>
            <person name="Cannon S.B."/>
            <person name="Udvardi M.K."/>
            <person name="Benedito V.A."/>
            <person name="Mayer K.F."/>
            <person name="Gouzy J."/>
            <person name="Schoof H."/>
            <person name="Van de Peer Y."/>
            <person name="Proost S."/>
            <person name="Cook D.R."/>
            <person name="Meyers B.C."/>
            <person name="Spannagl M."/>
            <person name="Cheung F."/>
            <person name="De Mita S."/>
            <person name="Krishnakumar V."/>
            <person name="Gundlach H."/>
            <person name="Zhou S."/>
            <person name="Mudge J."/>
            <person name="Bharti A.K."/>
            <person name="Murray J.D."/>
            <person name="Naoumkina M.A."/>
            <person name="Rosen B."/>
            <person name="Silverstein K.A."/>
            <person name="Tang H."/>
            <person name="Rombauts S."/>
            <person name="Zhao P.X."/>
            <person name="Zhou P."/>
            <person name="Barbe V."/>
            <person name="Bardou P."/>
            <person name="Bechner M."/>
            <person name="Bellec A."/>
            <person name="Berger A."/>
            <person name="Berges H."/>
            <person name="Bidwell S."/>
            <person name="Bisseling T."/>
            <person name="Choisne N."/>
            <person name="Couloux A."/>
            <person name="Denny R."/>
            <person name="Deshpande S."/>
            <person name="Dai X."/>
            <person name="Doyle J.J."/>
            <person name="Dudez A.M."/>
            <person name="Farmer A.D."/>
            <person name="Fouteau S."/>
            <person name="Franken C."/>
            <person name="Gibelin C."/>
            <person name="Gish J."/>
            <person name="Goldstein S."/>
            <person name="Gonzalez A.J."/>
            <person name="Green P.J."/>
            <person name="Hallab A."/>
            <person name="Hartog M."/>
            <person name="Hua A."/>
            <person name="Humphray S.J."/>
            <person name="Jeong D.H."/>
            <person name="Jing Y."/>
            <person name="Jocker A."/>
            <person name="Kenton S.M."/>
            <person name="Kim D.J."/>
            <person name="Klee K."/>
            <person name="Lai H."/>
            <person name="Lang C."/>
            <person name="Lin S."/>
            <person name="Macmil S.L."/>
            <person name="Magdelenat G."/>
            <person name="Matthews L."/>
            <person name="McCorrison J."/>
            <person name="Monaghan E.L."/>
            <person name="Mun J.H."/>
            <person name="Najar F.Z."/>
            <person name="Nicholson C."/>
            <person name="Noirot C."/>
            <person name="O'Bleness M."/>
            <person name="Paule C.R."/>
            <person name="Poulain J."/>
            <person name="Prion F."/>
            <person name="Qin B."/>
            <person name="Qu C."/>
            <person name="Retzel E.F."/>
            <person name="Riddle C."/>
            <person name="Sallet E."/>
            <person name="Samain S."/>
            <person name="Samson N."/>
            <person name="Sanders I."/>
            <person name="Saurat O."/>
            <person name="Scarpelli C."/>
            <person name="Schiex T."/>
            <person name="Segurens B."/>
            <person name="Severin A.J."/>
            <person name="Sherrier D.J."/>
            <person name="Shi R."/>
            <person name="Sims S."/>
            <person name="Singer S.R."/>
            <person name="Sinharoy S."/>
            <person name="Sterck L."/>
            <person name="Viollet A."/>
            <person name="Wang B.B."/>
            <person name="Wang K."/>
            <person name="Wang M."/>
            <person name="Wang X."/>
            <person name="Warfsmann J."/>
            <person name="Weissenbach J."/>
            <person name="White D.D."/>
            <person name="White J.D."/>
            <person name="Wiley G.B."/>
            <person name="Wincker P."/>
            <person name="Xing Y."/>
            <person name="Yang L."/>
            <person name="Yao Z."/>
            <person name="Ying F."/>
            <person name="Zhai J."/>
            <person name="Zhou L."/>
            <person name="Zuber A."/>
            <person name="Denarie J."/>
            <person name="Dixon R.A."/>
            <person name="May G.D."/>
            <person name="Schwartz D.C."/>
            <person name="Rogers J."/>
            <person name="Quetier F."/>
            <person name="Town C.D."/>
            <person name="Roe B.A."/>
        </authorList>
    </citation>
    <scope>NUCLEOTIDE SEQUENCE [LARGE SCALE GENOMIC DNA]</scope>
    <source>
        <strain evidence="3">A17</strain>
        <strain evidence="5 6">cv. Jemalong A17</strain>
    </source>
</reference>
<keyword evidence="1" id="KW-0472">Membrane</keyword>
<organism evidence="3 6">
    <name type="scientific">Medicago truncatula</name>
    <name type="common">Barrel medic</name>
    <name type="synonym">Medicago tribuloides</name>
    <dbReference type="NCBI Taxonomy" id="3880"/>
    <lineage>
        <taxon>Eukaryota</taxon>
        <taxon>Viridiplantae</taxon>
        <taxon>Streptophyta</taxon>
        <taxon>Embryophyta</taxon>
        <taxon>Tracheophyta</taxon>
        <taxon>Spermatophyta</taxon>
        <taxon>Magnoliopsida</taxon>
        <taxon>eudicotyledons</taxon>
        <taxon>Gunneridae</taxon>
        <taxon>Pentapetalae</taxon>
        <taxon>rosids</taxon>
        <taxon>fabids</taxon>
        <taxon>Fabales</taxon>
        <taxon>Fabaceae</taxon>
        <taxon>Papilionoideae</taxon>
        <taxon>50 kb inversion clade</taxon>
        <taxon>NPAAA clade</taxon>
        <taxon>Hologalegina</taxon>
        <taxon>IRL clade</taxon>
        <taxon>Trifolieae</taxon>
        <taxon>Medicago</taxon>
    </lineage>
</organism>
<name>A0A072TJN6_MEDTR</name>
<dbReference type="Proteomes" id="UP000265566">
    <property type="component" value="Chromosome 4"/>
</dbReference>
<reference evidence="5" key="3">
    <citation type="submission" date="2015-06" db="UniProtKB">
        <authorList>
            <consortium name="EnsemblPlants"/>
        </authorList>
    </citation>
    <scope>IDENTIFICATION</scope>
    <source>
        <strain evidence="5">cv. Jemalong A17</strain>
    </source>
</reference>
<keyword evidence="1" id="KW-1133">Transmembrane helix</keyword>
<accession>A0A072TJN6</accession>
<dbReference type="GO" id="GO:0046872">
    <property type="term" value="F:metal ion binding"/>
    <property type="evidence" value="ECO:0007669"/>
    <property type="project" value="InterPro"/>
</dbReference>
<dbReference type="Proteomes" id="UP000002051">
    <property type="component" value="Unassembled WGS sequence"/>
</dbReference>
<feature type="transmembrane region" description="Helical" evidence="1">
    <location>
        <begin position="7"/>
        <end position="24"/>
    </location>
</feature>
<dbReference type="HOGENOM" id="CLU_181053_0_3_1"/>
<evidence type="ECO:0000313" key="6">
    <source>
        <dbReference type="Proteomes" id="UP000002051"/>
    </source>
</evidence>
<keyword evidence="1" id="KW-0812">Transmembrane</keyword>
<sequence>MVEVTKLVNIMLIFLTLFVVALSIDKEYTVCSLHSDCKAYVCQLPLKPECILLEYVPHFYRLTCSCV</sequence>
<dbReference type="EMBL" id="PSQE01000004">
    <property type="protein sequence ID" value="RHN60004.1"/>
    <property type="molecule type" value="Genomic_DNA"/>
</dbReference>
<evidence type="ECO:0000256" key="1">
    <source>
        <dbReference type="SAM" id="Phobius"/>
    </source>
</evidence>
<dbReference type="AlphaFoldDB" id="A0A072TJN6"/>